<evidence type="ECO:0000313" key="2">
    <source>
        <dbReference type="EMBL" id="EGZ07653.1"/>
    </source>
</evidence>
<gene>
    <name evidence="2" type="ORF">PHYSODRAFT_529504</name>
</gene>
<evidence type="ECO:0000259" key="1">
    <source>
        <dbReference type="Pfam" id="PF05699"/>
    </source>
</evidence>
<dbReference type="SUPFAM" id="SSF53098">
    <property type="entry name" value="Ribonuclease H-like"/>
    <property type="match status" value="1"/>
</dbReference>
<evidence type="ECO:0000313" key="3">
    <source>
        <dbReference type="Proteomes" id="UP000002640"/>
    </source>
</evidence>
<feature type="non-terminal residue" evidence="2">
    <location>
        <position position="1"/>
    </location>
</feature>
<feature type="domain" description="HAT C-terminal dimerisation" evidence="1">
    <location>
        <begin position="12"/>
        <end position="76"/>
    </location>
</feature>
<dbReference type="KEGG" id="psoj:PHYSODRAFT_529504"/>
<proteinExistence type="predicted"/>
<sequence length="92" mass="10607">SGWQVQLLGLCVDVLDWFRDHGERDLPAIALLARIYLGKPMSTAAQERFFSLSGYVVNDLRTSLDDKRAEILCLMKANWADYKNLLQRQQLH</sequence>
<dbReference type="GeneID" id="20661375"/>
<dbReference type="InterPro" id="IPR012337">
    <property type="entry name" value="RNaseH-like_sf"/>
</dbReference>
<keyword evidence="3" id="KW-1185">Reference proteome</keyword>
<dbReference type="Pfam" id="PF05699">
    <property type="entry name" value="Dimer_Tnp_hAT"/>
    <property type="match status" value="1"/>
</dbReference>
<dbReference type="RefSeq" id="XP_009537219.1">
    <property type="nucleotide sequence ID" value="XM_009538924.1"/>
</dbReference>
<organism evidence="2 3">
    <name type="scientific">Phytophthora sojae (strain P6497)</name>
    <name type="common">Soybean stem and root rot agent</name>
    <name type="synonym">Phytophthora megasperma f. sp. glycines</name>
    <dbReference type="NCBI Taxonomy" id="1094619"/>
    <lineage>
        <taxon>Eukaryota</taxon>
        <taxon>Sar</taxon>
        <taxon>Stramenopiles</taxon>
        <taxon>Oomycota</taxon>
        <taxon>Peronosporomycetes</taxon>
        <taxon>Peronosporales</taxon>
        <taxon>Peronosporaceae</taxon>
        <taxon>Phytophthora</taxon>
    </lineage>
</organism>
<accession>G5AAM4</accession>
<dbReference type="InterPro" id="IPR008906">
    <property type="entry name" value="HATC_C_dom"/>
</dbReference>
<dbReference type="InParanoid" id="G5AAM4"/>
<dbReference type="EMBL" id="JH159162">
    <property type="protein sequence ID" value="EGZ07653.1"/>
    <property type="molecule type" value="Genomic_DNA"/>
</dbReference>
<name>G5AAM4_PHYSP</name>
<dbReference type="Proteomes" id="UP000002640">
    <property type="component" value="Unassembled WGS sequence"/>
</dbReference>
<dbReference type="STRING" id="1094619.G5AAM4"/>
<reference evidence="2 3" key="1">
    <citation type="journal article" date="2006" name="Science">
        <title>Phytophthora genome sequences uncover evolutionary origins and mechanisms of pathogenesis.</title>
        <authorList>
            <person name="Tyler B.M."/>
            <person name="Tripathy S."/>
            <person name="Zhang X."/>
            <person name="Dehal P."/>
            <person name="Jiang R.H."/>
            <person name="Aerts A."/>
            <person name="Arredondo F.D."/>
            <person name="Baxter L."/>
            <person name="Bensasson D."/>
            <person name="Beynon J.L."/>
            <person name="Chapman J."/>
            <person name="Damasceno C.M."/>
            <person name="Dorrance A.E."/>
            <person name="Dou D."/>
            <person name="Dickerman A.W."/>
            <person name="Dubchak I.L."/>
            <person name="Garbelotto M."/>
            <person name="Gijzen M."/>
            <person name="Gordon S.G."/>
            <person name="Govers F."/>
            <person name="Grunwald N.J."/>
            <person name="Huang W."/>
            <person name="Ivors K.L."/>
            <person name="Jones R.W."/>
            <person name="Kamoun S."/>
            <person name="Krampis K."/>
            <person name="Lamour K.H."/>
            <person name="Lee M.K."/>
            <person name="McDonald W.H."/>
            <person name="Medina M."/>
            <person name="Meijer H.J."/>
            <person name="Nordberg E.K."/>
            <person name="Maclean D.J."/>
            <person name="Ospina-Giraldo M.D."/>
            <person name="Morris P.F."/>
            <person name="Phuntumart V."/>
            <person name="Putnam N.H."/>
            <person name="Rash S."/>
            <person name="Rose J.K."/>
            <person name="Sakihama Y."/>
            <person name="Salamov A.A."/>
            <person name="Savidor A."/>
            <person name="Scheuring C.F."/>
            <person name="Smith B.M."/>
            <person name="Sobral B.W."/>
            <person name="Terry A."/>
            <person name="Torto-Alalibo T.A."/>
            <person name="Win J."/>
            <person name="Xu Z."/>
            <person name="Zhang H."/>
            <person name="Grigoriev I.V."/>
            <person name="Rokhsar D.S."/>
            <person name="Boore J.L."/>
        </authorList>
    </citation>
    <scope>NUCLEOTIDE SEQUENCE [LARGE SCALE GENOMIC DNA]</scope>
    <source>
        <strain evidence="2 3">P6497</strain>
    </source>
</reference>
<protein>
    <recommendedName>
        <fullName evidence="1">HAT C-terminal dimerisation domain-containing protein</fullName>
    </recommendedName>
</protein>
<dbReference type="GO" id="GO:0046983">
    <property type="term" value="F:protein dimerization activity"/>
    <property type="evidence" value="ECO:0007669"/>
    <property type="project" value="InterPro"/>
</dbReference>
<dbReference type="AlphaFoldDB" id="G5AAM4"/>